<evidence type="ECO:0000313" key="2">
    <source>
        <dbReference type="EMBL" id="KAK7306059.1"/>
    </source>
</evidence>
<organism evidence="2 3">
    <name type="scientific">Canavalia gladiata</name>
    <name type="common">Sword bean</name>
    <name type="synonym">Dolichos gladiatus</name>
    <dbReference type="NCBI Taxonomy" id="3824"/>
    <lineage>
        <taxon>Eukaryota</taxon>
        <taxon>Viridiplantae</taxon>
        <taxon>Streptophyta</taxon>
        <taxon>Embryophyta</taxon>
        <taxon>Tracheophyta</taxon>
        <taxon>Spermatophyta</taxon>
        <taxon>Magnoliopsida</taxon>
        <taxon>eudicotyledons</taxon>
        <taxon>Gunneridae</taxon>
        <taxon>Pentapetalae</taxon>
        <taxon>rosids</taxon>
        <taxon>fabids</taxon>
        <taxon>Fabales</taxon>
        <taxon>Fabaceae</taxon>
        <taxon>Papilionoideae</taxon>
        <taxon>50 kb inversion clade</taxon>
        <taxon>NPAAA clade</taxon>
        <taxon>indigoferoid/millettioid clade</taxon>
        <taxon>Phaseoleae</taxon>
        <taxon>Canavalia</taxon>
    </lineage>
</organism>
<evidence type="ECO:0000313" key="3">
    <source>
        <dbReference type="Proteomes" id="UP001367508"/>
    </source>
</evidence>
<name>A0AAN9JXD5_CANGL</name>
<sequence>MKCTPLTDWTSCTYTSPSQQGNPQITCPDASWGGGLYVYSCHVHGKFPMMNKAPCKRLTFTTNGARLVHPIASEGAGQREGLHGDHITCKLTCLNNEQSLPQKCNAPNTKTKKGWCKRLSYGFIDYQCMDRIKIVVGKAKMVVGRLKRGMQAPEAINDYWTGVTFPNMQRRRVVKRKQKTEWGKFTYITAKGEISRYFQPRDGGCERCRRHNEKVAWFTSNEGSYDQAGNSKAEEDSVGKDLSIGMIRDPDA</sequence>
<reference evidence="2 3" key="1">
    <citation type="submission" date="2024-01" db="EMBL/GenBank/DDBJ databases">
        <title>The genomes of 5 underutilized Papilionoideae crops provide insights into root nodulation and disease resistanc.</title>
        <authorList>
            <person name="Jiang F."/>
        </authorList>
    </citation>
    <scope>NUCLEOTIDE SEQUENCE [LARGE SCALE GENOMIC DNA]</scope>
    <source>
        <strain evidence="2">LVBAO_FW01</strain>
        <tissue evidence="2">Leaves</tissue>
    </source>
</reference>
<evidence type="ECO:0000256" key="1">
    <source>
        <dbReference type="SAM" id="MobiDB-lite"/>
    </source>
</evidence>
<comment type="caution">
    <text evidence="2">The sequence shown here is derived from an EMBL/GenBank/DDBJ whole genome shotgun (WGS) entry which is preliminary data.</text>
</comment>
<dbReference type="Proteomes" id="UP001367508">
    <property type="component" value="Unassembled WGS sequence"/>
</dbReference>
<protein>
    <submittedName>
        <fullName evidence="2">Uncharacterized protein</fullName>
    </submittedName>
</protein>
<keyword evidence="3" id="KW-1185">Reference proteome</keyword>
<gene>
    <name evidence="2" type="ORF">VNO77_43976</name>
</gene>
<proteinExistence type="predicted"/>
<accession>A0AAN9JXD5</accession>
<feature type="region of interest" description="Disordered" evidence="1">
    <location>
        <begin position="224"/>
        <end position="252"/>
    </location>
</feature>
<dbReference type="EMBL" id="JAYMYQ010000011">
    <property type="protein sequence ID" value="KAK7306059.1"/>
    <property type="molecule type" value="Genomic_DNA"/>
</dbReference>
<dbReference type="AlphaFoldDB" id="A0AAN9JXD5"/>